<proteinExistence type="predicted"/>
<protein>
    <submittedName>
        <fullName evidence="1">Uncharacterized protein</fullName>
    </submittedName>
</protein>
<evidence type="ECO:0000313" key="1">
    <source>
        <dbReference type="EMBL" id="SEF62359.1"/>
    </source>
</evidence>
<gene>
    <name evidence="1" type="ORF">SAMN05421847_0479</name>
</gene>
<dbReference type="AlphaFoldDB" id="A0A1H5THS1"/>
<sequence length="224" mass="25191">MSFIRKTIDTANNQIQFEVSESCQSLNLKFNPEFAPYVDNVKIRLTKISRNAPNQDLYSGVFEDLKDLFRSFFPNYPSVLPFSIGKNLVLSEDDKILVTIDYTPQTDVNGVISATVPTSFEYELNKLLVDTNSPLVVKKVVVDEQIDLDTEFYPTLLIPTDAESFETIVMQREVGKPATNKKVFYGMDLISSNIPNGEDYMAISVSVNQIVTLKGNCVCYLVLS</sequence>
<reference evidence="2" key="1">
    <citation type="submission" date="2016-10" db="EMBL/GenBank/DDBJ databases">
        <authorList>
            <person name="Varghese N."/>
            <person name="Submissions S."/>
        </authorList>
    </citation>
    <scope>NUCLEOTIDE SEQUENCE [LARGE SCALE GENOMIC DNA]</scope>
    <source>
        <strain evidence="2">DSM 21580</strain>
    </source>
</reference>
<dbReference type="EMBL" id="FNUS01000001">
    <property type="protein sequence ID" value="SEF62359.1"/>
    <property type="molecule type" value="Genomic_DNA"/>
</dbReference>
<evidence type="ECO:0000313" key="2">
    <source>
        <dbReference type="Proteomes" id="UP000236738"/>
    </source>
</evidence>
<dbReference type="Proteomes" id="UP000236738">
    <property type="component" value="Unassembled WGS sequence"/>
</dbReference>
<keyword evidence="2" id="KW-1185">Reference proteome</keyword>
<organism evidence="1 2">
    <name type="scientific">Halpernia humi</name>
    <dbReference type="NCBI Taxonomy" id="493375"/>
    <lineage>
        <taxon>Bacteria</taxon>
        <taxon>Pseudomonadati</taxon>
        <taxon>Bacteroidota</taxon>
        <taxon>Flavobacteriia</taxon>
        <taxon>Flavobacteriales</taxon>
        <taxon>Weeksellaceae</taxon>
        <taxon>Chryseobacterium group</taxon>
        <taxon>Halpernia</taxon>
    </lineage>
</organism>
<name>A0A1H5THS1_9FLAO</name>
<dbReference type="RefSeq" id="WP_103912504.1">
    <property type="nucleotide sequence ID" value="NZ_FNUS01000001.1"/>
</dbReference>
<accession>A0A1H5THS1</accession>